<comment type="caution">
    <text evidence="2">The sequence shown here is derived from an EMBL/GenBank/DDBJ whole genome shotgun (WGS) entry which is preliminary data.</text>
</comment>
<dbReference type="AlphaFoldDB" id="G7DXV5"/>
<evidence type="ECO:0000256" key="1">
    <source>
        <dbReference type="SAM" id="MobiDB-lite"/>
    </source>
</evidence>
<accession>G7DXV5</accession>
<dbReference type="HOGENOM" id="CLU_976899_0_0_1"/>
<name>G7DXV5_MIXOS</name>
<sequence length="285" mass="30545">MIMLASRQTLQLGARTAARARFSTSRRWQSKQGDSYPANHTAPNKDGHVVEKAKSGMSPKDIQTESATKGLNEGTKTVEGASELYKKNTGNQSMKDFQPGQMGEQTGGTMHRGANGASAGSMGGTSKAYSTQARRRFTTSVALLADAAKEKPTTPHPPATSHVTASTASPEADKTYVKGQPEPDSYQREYETVTEGQPSSEIDPSALSRRGELGKKPSLDTNPSGVGSSNEIHESAKQAVDMMSKKGTTKAKKSAAVKDRQIPPDFRTEDASELKFRPPRKSDKA</sequence>
<dbReference type="Proteomes" id="UP000009131">
    <property type="component" value="Unassembled WGS sequence"/>
</dbReference>
<feature type="region of interest" description="Disordered" evidence="1">
    <location>
        <begin position="20"/>
        <end position="132"/>
    </location>
</feature>
<keyword evidence="3" id="KW-1185">Reference proteome</keyword>
<organism evidence="2 3">
    <name type="scientific">Mixia osmundae (strain CBS 9802 / IAM 14324 / JCM 22182 / KY 12970)</name>
    <dbReference type="NCBI Taxonomy" id="764103"/>
    <lineage>
        <taxon>Eukaryota</taxon>
        <taxon>Fungi</taxon>
        <taxon>Dikarya</taxon>
        <taxon>Basidiomycota</taxon>
        <taxon>Pucciniomycotina</taxon>
        <taxon>Mixiomycetes</taxon>
        <taxon>Mixiales</taxon>
        <taxon>Mixiaceae</taxon>
        <taxon>Mixia</taxon>
    </lineage>
</organism>
<dbReference type="RefSeq" id="XP_014569935.1">
    <property type="nucleotide sequence ID" value="XM_014714449.1"/>
</dbReference>
<feature type="compositionally biased region" description="Basic and acidic residues" evidence="1">
    <location>
        <begin position="209"/>
        <end position="218"/>
    </location>
</feature>
<dbReference type="EMBL" id="BABT02000062">
    <property type="protein sequence ID" value="GAA95415.1"/>
    <property type="molecule type" value="Genomic_DNA"/>
</dbReference>
<evidence type="ECO:0000313" key="2">
    <source>
        <dbReference type="EMBL" id="GAA95415.1"/>
    </source>
</evidence>
<feature type="compositionally biased region" description="Polar residues" evidence="1">
    <location>
        <begin position="219"/>
        <end position="230"/>
    </location>
</feature>
<reference evidence="2 3" key="1">
    <citation type="journal article" date="2011" name="J. Gen. Appl. Microbiol.">
        <title>Draft genome sequencing of the enigmatic basidiomycete Mixia osmundae.</title>
        <authorList>
            <person name="Nishida H."/>
            <person name="Nagatsuka Y."/>
            <person name="Sugiyama J."/>
        </authorList>
    </citation>
    <scope>NUCLEOTIDE SEQUENCE [LARGE SCALE GENOMIC DNA]</scope>
    <source>
        <strain evidence="3">CBS 9802 / IAM 14324 / JCM 22182 / KY 12970</strain>
    </source>
</reference>
<feature type="compositionally biased region" description="Basic and acidic residues" evidence="1">
    <location>
        <begin position="43"/>
        <end position="54"/>
    </location>
</feature>
<dbReference type="InParanoid" id="G7DXV5"/>
<gene>
    <name evidence="2" type="primary">Mo02069</name>
    <name evidence="2" type="ORF">E5Q_02069</name>
</gene>
<feature type="compositionally biased region" description="Low complexity" evidence="1">
    <location>
        <begin position="113"/>
        <end position="126"/>
    </location>
</feature>
<evidence type="ECO:0000313" key="3">
    <source>
        <dbReference type="Proteomes" id="UP000009131"/>
    </source>
</evidence>
<proteinExistence type="predicted"/>
<reference evidence="2 3" key="2">
    <citation type="journal article" date="2012" name="Open Biol.">
        <title>Characteristics of nucleosomes and linker DNA regions on the genome of the basidiomycete Mixia osmundae revealed by mono- and dinucleosome mapping.</title>
        <authorList>
            <person name="Nishida H."/>
            <person name="Kondo S."/>
            <person name="Matsumoto T."/>
            <person name="Suzuki Y."/>
            <person name="Yoshikawa H."/>
            <person name="Taylor T.D."/>
            <person name="Sugiyama J."/>
        </authorList>
    </citation>
    <scope>NUCLEOTIDE SEQUENCE [LARGE SCALE GENOMIC DNA]</scope>
    <source>
        <strain evidence="3">CBS 9802 / IAM 14324 / JCM 22182 / KY 12970</strain>
    </source>
</reference>
<feature type="region of interest" description="Disordered" evidence="1">
    <location>
        <begin position="148"/>
        <end position="285"/>
    </location>
</feature>
<feature type="compositionally biased region" description="Basic and acidic residues" evidence="1">
    <location>
        <begin position="256"/>
        <end position="285"/>
    </location>
</feature>
<protein>
    <submittedName>
        <fullName evidence="2">Uncharacterized protein</fullName>
    </submittedName>
</protein>